<dbReference type="GO" id="GO:0001709">
    <property type="term" value="P:cell fate determination"/>
    <property type="evidence" value="ECO:0007669"/>
    <property type="project" value="TreeGrafter"/>
</dbReference>
<dbReference type="EMBL" id="RDQH01000341">
    <property type="protein sequence ID" value="RXH72390.1"/>
    <property type="molecule type" value="Genomic_DNA"/>
</dbReference>
<keyword evidence="3" id="KW-1185">Reference proteome</keyword>
<evidence type="ECO:0000256" key="1">
    <source>
        <dbReference type="ARBA" id="ARBA00022729"/>
    </source>
</evidence>
<sequence>MAYLGQIIRCDSSFQSHLQRGRVVGGKPEWNVVVTNNCKCDRRSIILNCKGFQSAELADPSIFLKQGDRGSTLAPGASVKFSYAWDPSFIMFPKSADIVGAC</sequence>
<evidence type="ECO:0000313" key="2">
    <source>
        <dbReference type="EMBL" id="RXH72390.1"/>
    </source>
</evidence>
<gene>
    <name evidence="2" type="ORF">DVH24_012074</name>
</gene>
<dbReference type="Proteomes" id="UP000290289">
    <property type="component" value="Chromosome 15"/>
</dbReference>
<dbReference type="AlphaFoldDB" id="A0A498HNS6"/>
<evidence type="ECO:0000313" key="3">
    <source>
        <dbReference type="Proteomes" id="UP000290289"/>
    </source>
</evidence>
<name>A0A498HNS6_MALDO</name>
<dbReference type="PANTHER" id="PTHR33184:SF11">
    <property type="entry name" value="BETA-1,3-N-ACETYLGLUCOSAMINYLTRANSFERASE FAMILY PROTEIN"/>
    <property type="match status" value="1"/>
</dbReference>
<dbReference type="STRING" id="3750.A0A498HNS6"/>
<reference evidence="2 3" key="1">
    <citation type="submission" date="2018-10" db="EMBL/GenBank/DDBJ databases">
        <title>A high-quality apple genome assembly.</title>
        <authorList>
            <person name="Hu J."/>
        </authorList>
    </citation>
    <scope>NUCLEOTIDE SEQUENCE [LARGE SCALE GENOMIC DNA]</scope>
    <source>
        <strain evidence="3">cv. HFTH1</strain>
        <tissue evidence="2">Young leaf</tissue>
    </source>
</reference>
<keyword evidence="1" id="KW-0732">Signal</keyword>
<accession>A0A498HNS6</accession>
<organism evidence="2 3">
    <name type="scientific">Malus domestica</name>
    <name type="common">Apple</name>
    <name type="synonym">Pyrus malus</name>
    <dbReference type="NCBI Taxonomy" id="3750"/>
    <lineage>
        <taxon>Eukaryota</taxon>
        <taxon>Viridiplantae</taxon>
        <taxon>Streptophyta</taxon>
        <taxon>Embryophyta</taxon>
        <taxon>Tracheophyta</taxon>
        <taxon>Spermatophyta</taxon>
        <taxon>Magnoliopsida</taxon>
        <taxon>eudicotyledons</taxon>
        <taxon>Gunneridae</taxon>
        <taxon>Pentapetalae</taxon>
        <taxon>rosids</taxon>
        <taxon>fabids</taxon>
        <taxon>Rosales</taxon>
        <taxon>Rosaceae</taxon>
        <taxon>Amygdaloideae</taxon>
        <taxon>Maleae</taxon>
        <taxon>Malus</taxon>
    </lineage>
</organism>
<protein>
    <submittedName>
        <fullName evidence="2">Uncharacterized protein</fullName>
    </submittedName>
</protein>
<dbReference type="InterPro" id="IPR040361">
    <property type="entry name" value="TPD1"/>
</dbReference>
<dbReference type="PANTHER" id="PTHR33184">
    <property type="entry name" value="PROTEIN TAPETUM DETERMINANT 1-LIKE-RELATED"/>
    <property type="match status" value="1"/>
</dbReference>
<proteinExistence type="predicted"/>
<comment type="caution">
    <text evidence="2">The sequence shown here is derived from an EMBL/GenBank/DDBJ whole genome shotgun (WGS) entry which is preliminary data.</text>
</comment>
<dbReference type="Pfam" id="PF24068">
    <property type="entry name" value="TPD1_C"/>
    <property type="match status" value="1"/>
</dbReference>